<dbReference type="EMBL" id="BX294142">
    <property type="protein sequence ID" value="CAD74400.1"/>
    <property type="molecule type" value="Genomic_DNA"/>
</dbReference>
<dbReference type="InterPro" id="IPR052188">
    <property type="entry name" value="Ni-pincer_cofactor_biosynth"/>
</dbReference>
<organism evidence="4 5">
    <name type="scientific">Rhodopirellula baltica (strain DSM 10527 / NCIMB 13988 / SH1)</name>
    <dbReference type="NCBI Taxonomy" id="243090"/>
    <lineage>
        <taxon>Bacteria</taxon>
        <taxon>Pseudomonadati</taxon>
        <taxon>Planctomycetota</taxon>
        <taxon>Planctomycetia</taxon>
        <taxon>Pirellulales</taxon>
        <taxon>Pirellulaceae</taxon>
        <taxon>Rhodopirellula</taxon>
    </lineage>
</organism>
<dbReference type="InterPro" id="IPR001962">
    <property type="entry name" value="Asn_synthase"/>
</dbReference>
<evidence type="ECO:0000313" key="5">
    <source>
        <dbReference type="Proteomes" id="UP000001025"/>
    </source>
</evidence>
<feature type="compositionally biased region" description="Low complexity" evidence="2">
    <location>
        <begin position="292"/>
        <end position="302"/>
    </location>
</feature>
<dbReference type="GO" id="GO:0006529">
    <property type="term" value="P:asparagine biosynthetic process"/>
    <property type="evidence" value="ECO:0007669"/>
    <property type="project" value="InterPro"/>
</dbReference>
<dbReference type="EnsemblBacteria" id="CAD74400">
    <property type="protein sequence ID" value="CAD74400"/>
    <property type="gene ID" value="RB5730"/>
</dbReference>
<dbReference type="PANTHER" id="PTHR43169:SF2">
    <property type="entry name" value="NAD_GMP SYNTHASE DOMAIN-CONTAINING PROTEIN"/>
    <property type="match status" value="1"/>
</dbReference>
<dbReference type="GO" id="GO:0004066">
    <property type="term" value="F:asparagine synthase (glutamine-hydrolyzing) activity"/>
    <property type="evidence" value="ECO:0007669"/>
    <property type="project" value="InterPro"/>
</dbReference>
<sequence length="316" mass="34476">MRNANGESPFMTDVQQLADQLIAHLKEMGGLVVAFSGGVDSSVVAAAAHRTGRDVVAVTAQSPAVARWQLDWARRVAEQVGITHQFVSTDESDRSSYRRNHSDRCFYCKQTLYEFLTPIAEQRGATIVSGTNADDLGDHRPGITAGTQARVQTPLADLGIGKSAVRQLAAHFDLENADLPASPCLASRIAYHVEVTPERLQRIETAEAWLRERGVSDCRVRLHADELARIEVPQHEFAKVLDWTQNEDLVGSFITMGFRYVTLELGGLSSGSQNRGLSEPELVQLTPDRPISMSNSSSSRQPSHGESSPNGTKALS</sequence>
<gene>
    <name evidence="4" type="ordered locus">RB5730</name>
</gene>
<dbReference type="STRING" id="243090.RB5730"/>
<evidence type="ECO:0000256" key="1">
    <source>
        <dbReference type="PIRSR" id="PIRSR006661-1"/>
    </source>
</evidence>
<keyword evidence="5" id="KW-1185">Reference proteome</keyword>
<dbReference type="InterPro" id="IPR014729">
    <property type="entry name" value="Rossmann-like_a/b/a_fold"/>
</dbReference>
<dbReference type="eggNOG" id="COG1606">
    <property type="taxonomic scope" value="Bacteria"/>
</dbReference>
<dbReference type="PIRSF" id="PIRSF006661">
    <property type="entry name" value="PP-lp_UCP006661"/>
    <property type="match status" value="1"/>
</dbReference>
<evidence type="ECO:0000259" key="3">
    <source>
        <dbReference type="Pfam" id="PF00733"/>
    </source>
</evidence>
<dbReference type="InterPro" id="IPR005232">
    <property type="entry name" value="LarE"/>
</dbReference>
<dbReference type="OrthoDB" id="9776919at2"/>
<dbReference type="NCBIfam" id="TIGR00268">
    <property type="entry name" value="ATP-dependent sacrificial sulfur transferase LarE"/>
    <property type="match status" value="1"/>
</dbReference>
<dbReference type="Gene3D" id="3.40.50.620">
    <property type="entry name" value="HUPs"/>
    <property type="match status" value="1"/>
</dbReference>
<dbReference type="Proteomes" id="UP000001025">
    <property type="component" value="Chromosome"/>
</dbReference>
<protein>
    <recommendedName>
        <fullName evidence="3">Asparagine synthetase domain-containing protein</fullName>
    </recommendedName>
</protein>
<feature type="active site" description="Nucleophile and sulfur donor" evidence="1">
    <location>
        <position position="184"/>
    </location>
</feature>
<dbReference type="PANTHER" id="PTHR43169">
    <property type="entry name" value="EXSB FAMILY PROTEIN"/>
    <property type="match status" value="1"/>
</dbReference>
<dbReference type="GO" id="GO:0016783">
    <property type="term" value="F:sulfurtransferase activity"/>
    <property type="evidence" value="ECO:0007669"/>
    <property type="project" value="InterPro"/>
</dbReference>
<accession>Q7URE0</accession>
<reference evidence="4 5" key="1">
    <citation type="journal article" date="2003" name="Proc. Natl. Acad. Sci. U.S.A.">
        <title>Complete genome sequence of the marine planctomycete Pirellula sp. strain 1.</title>
        <authorList>
            <person name="Gloeckner F.O."/>
            <person name="Kube M."/>
            <person name="Bauer M."/>
            <person name="Teeling H."/>
            <person name="Lombardot T."/>
            <person name="Ludwig W."/>
            <person name="Gade D."/>
            <person name="Beck A."/>
            <person name="Borzym K."/>
            <person name="Heitmann K."/>
            <person name="Rabus R."/>
            <person name="Schlesner H."/>
            <person name="Amann R."/>
            <person name="Reinhardt R."/>
        </authorList>
    </citation>
    <scope>NUCLEOTIDE SEQUENCE [LARGE SCALE GENOMIC DNA]</scope>
    <source>
        <strain evidence="5">DSM 10527 / NCIMB 13988 / SH1</strain>
    </source>
</reference>
<dbReference type="Pfam" id="PF00733">
    <property type="entry name" value="Asn_synthase"/>
    <property type="match status" value="1"/>
</dbReference>
<name>Q7URE0_RHOBA</name>
<feature type="domain" description="Asparagine synthetase" evidence="3">
    <location>
        <begin position="17"/>
        <end position="93"/>
    </location>
</feature>
<dbReference type="KEGG" id="rba:RB5730"/>
<evidence type="ECO:0000313" key="4">
    <source>
        <dbReference type="EMBL" id="CAD74400.1"/>
    </source>
</evidence>
<feature type="region of interest" description="Disordered" evidence="2">
    <location>
        <begin position="270"/>
        <end position="316"/>
    </location>
</feature>
<feature type="compositionally biased region" description="Polar residues" evidence="2">
    <location>
        <begin position="304"/>
        <end position="316"/>
    </location>
</feature>
<evidence type="ECO:0000256" key="2">
    <source>
        <dbReference type="SAM" id="MobiDB-lite"/>
    </source>
</evidence>
<dbReference type="PATRIC" id="fig|243090.15.peg.2754"/>
<dbReference type="SUPFAM" id="SSF52402">
    <property type="entry name" value="Adenine nucleotide alpha hydrolases-like"/>
    <property type="match status" value="1"/>
</dbReference>
<proteinExistence type="predicted"/>
<dbReference type="AlphaFoldDB" id="Q7URE0"/>
<dbReference type="InParanoid" id="Q7URE0"/>
<dbReference type="HOGENOM" id="CLU_061181_2_0_0"/>
<dbReference type="CDD" id="cd01990">
    <property type="entry name" value="LarE-like"/>
    <property type="match status" value="1"/>
</dbReference>